<dbReference type="STRING" id="1640674.SAMN05216323_10395"/>
<keyword evidence="2 4" id="KW-0378">Hydrolase</keyword>
<organism evidence="7 8">
    <name type="scientific">Williamwhitmania taraxaci</name>
    <dbReference type="NCBI Taxonomy" id="1640674"/>
    <lineage>
        <taxon>Bacteria</taxon>
        <taxon>Pseudomonadati</taxon>
        <taxon>Bacteroidota</taxon>
        <taxon>Bacteroidia</taxon>
        <taxon>Bacteroidales</taxon>
        <taxon>Williamwhitmaniaceae</taxon>
        <taxon>Williamwhitmania</taxon>
    </lineage>
</organism>
<keyword evidence="3 4" id="KW-0788">Thiol protease</keyword>
<dbReference type="PROSITE" id="PS00139">
    <property type="entry name" value="THIOL_PROTEASE_CYS"/>
    <property type="match status" value="1"/>
</dbReference>
<name>A0A1G6MY06_9BACT</name>
<dbReference type="Proteomes" id="UP000199452">
    <property type="component" value="Unassembled WGS sequence"/>
</dbReference>
<gene>
    <name evidence="7" type="ORF">SAMN05216323_10395</name>
</gene>
<feature type="chain" id="PRO_5011466171" description="Aminopeptidase" evidence="6">
    <location>
        <begin position="22"/>
        <end position="398"/>
    </location>
</feature>
<evidence type="ECO:0000256" key="4">
    <source>
        <dbReference type="PIRNR" id="PIRNR005700"/>
    </source>
</evidence>
<dbReference type="GO" id="GO:0070005">
    <property type="term" value="F:cysteine-type aminopeptidase activity"/>
    <property type="evidence" value="ECO:0007669"/>
    <property type="project" value="InterPro"/>
</dbReference>
<dbReference type="Gene3D" id="3.90.70.10">
    <property type="entry name" value="Cysteine proteinases"/>
    <property type="match status" value="1"/>
</dbReference>
<dbReference type="AlphaFoldDB" id="A0A1G6MY06"/>
<evidence type="ECO:0000256" key="5">
    <source>
        <dbReference type="PIRSR" id="PIRSR005700-1"/>
    </source>
</evidence>
<feature type="signal peptide" evidence="6">
    <location>
        <begin position="1"/>
        <end position="21"/>
    </location>
</feature>
<sequence length="398" mass="44080">MKIGKLLFLSLSLLFFINVQAQDTVRVAGYKFTKEVRLPYTDVKSQNRTGTCWSYATTSFVESELLRMGKPSVDLSEMFFVKDAYLQKGVSYVRRNGTANFSEGGQAHDVMNTIKAKGMVPDAIFPGLNYGEKEHVHGELTAGMTGFLEAINKNPNRQLSTAWLPGLKGILDAYLGQDVTSFSYNGKNYTPASFRDANGFNPDDYIELTSFSNYPYNTKVMLEIADNWSNGQYYNLPINDIIKIIENAVAKGYTVCWDGDVGNTGFSHGKGLAVVPDENTKEVAGLEMAKWSNMSSVDKKKALFNGDSPIAEKLITDADRAAAFDNTTLTDDHLMHLVGLAKDQTGATFYIIKNSWAKDSNAWGGLFYMSQPYVKRFTVAIMVHKNAIPADIKKVLGL</sequence>
<dbReference type="GO" id="GO:0005737">
    <property type="term" value="C:cytoplasm"/>
    <property type="evidence" value="ECO:0007669"/>
    <property type="project" value="TreeGrafter"/>
</dbReference>
<evidence type="ECO:0000313" key="8">
    <source>
        <dbReference type="Proteomes" id="UP000199452"/>
    </source>
</evidence>
<evidence type="ECO:0000256" key="3">
    <source>
        <dbReference type="ARBA" id="ARBA00022807"/>
    </source>
</evidence>
<reference evidence="7 8" key="1">
    <citation type="submission" date="2016-09" db="EMBL/GenBank/DDBJ databases">
        <authorList>
            <person name="Capua I."/>
            <person name="De Benedictis P."/>
            <person name="Joannis T."/>
            <person name="Lombin L.H."/>
            <person name="Cattoli G."/>
        </authorList>
    </citation>
    <scope>NUCLEOTIDE SEQUENCE [LARGE SCALE GENOMIC DNA]</scope>
    <source>
        <strain evidence="7 8">A7P-90m</strain>
    </source>
</reference>
<dbReference type="Pfam" id="PF03051">
    <property type="entry name" value="Peptidase_C1_2"/>
    <property type="match status" value="1"/>
</dbReference>
<protein>
    <recommendedName>
        <fullName evidence="4">Aminopeptidase</fullName>
    </recommendedName>
</protein>
<evidence type="ECO:0000256" key="1">
    <source>
        <dbReference type="ARBA" id="ARBA00022670"/>
    </source>
</evidence>
<keyword evidence="1 4" id="KW-0645">Protease</keyword>
<feature type="active site" evidence="5">
    <location>
        <position position="52"/>
    </location>
</feature>
<proteinExistence type="inferred from homology"/>
<dbReference type="InterPro" id="IPR038765">
    <property type="entry name" value="Papain-like_cys_pep_sf"/>
</dbReference>
<dbReference type="SUPFAM" id="SSF54001">
    <property type="entry name" value="Cysteine proteinases"/>
    <property type="match status" value="1"/>
</dbReference>
<dbReference type="RefSeq" id="WP_092438853.1">
    <property type="nucleotide sequence ID" value="NZ_FMYP01000039.1"/>
</dbReference>
<keyword evidence="6" id="KW-0732">Signal</keyword>
<dbReference type="EMBL" id="FMYP01000039">
    <property type="protein sequence ID" value="SDC59866.1"/>
    <property type="molecule type" value="Genomic_DNA"/>
</dbReference>
<accession>A0A1G6MY06</accession>
<feature type="active site" evidence="5">
    <location>
        <position position="354"/>
    </location>
</feature>
<dbReference type="GO" id="GO:0043418">
    <property type="term" value="P:homocysteine catabolic process"/>
    <property type="evidence" value="ECO:0007669"/>
    <property type="project" value="TreeGrafter"/>
</dbReference>
<dbReference type="OrthoDB" id="9814054at2"/>
<dbReference type="InterPro" id="IPR004134">
    <property type="entry name" value="Peptidase_C1B"/>
</dbReference>
<evidence type="ECO:0000256" key="6">
    <source>
        <dbReference type="SAM" id="SignalP"/>
    </source>
</evidence>
<dbReference type="PANTHER" id="PTHR10363">
    <property type="entry name" value="BLEOMYCIN HYDROLASE"/>
    <property type="match status" value="1"/>
</dbReference>
<evidence type="ECO:0000313" key="7">
    <source>
        <dbReference type="EMBL" id="SDC59866.1"/>
    </source>
</evidence>
<feature type="active site" evidence="5">
    <location>
        <position position="333"/>
    </location>
</feature>
<dbReference type="GO" id="GO:0009636">
    <property type="term" value="P:response to toxic substance"/>
    <property type="evidence" value="ECO:0007669"/>
    <property type="project" value="TreeGrafter"/>
</dbReference>
<dbReference type="PANTHER" id="PTHR10363:SF2">
    <property type="entry name" value="BLEOMYCIN HYDROLASE"/>
    <property type="match status" value="1"/>
</dbReference>
<dbReference type="InterPro" id="IPR000169">
    <property type="entry name" value="Pept_cys_AS"/>
</dbReference>
<keyword evidence="8" id="KW-1185">Reference proteome</keyword>
<keyword evidence="4" id="KW-0031">Aminopeptidase</keyword>
<dbReference type="PIRSF" id="PIRSF005700">
    <property type="entry name" value="PepC"/>
    <property type="match status" value="1"/>
</dbReference>
<dbReference type="GO" id="GO:0006508">
    <property type="term" value="P:proteolysis"/>
    <property type="evidence" value="ECO:0007669"/>
    <property type="project" value="UniProtKB-KW"/>
</dbReference>
<evidence type="ECO:0000256" key="2">
    <source>
        <dbReference type="ARBA" id="ARBA00022801"/>
    </source>
</evidence>
<comment type="similarity">
    <text evidence="4">Belongs to the peptidase C1 family.</text>
</comment>